<dbReference type="Proteomes" id="UP000279236">
    <property type="component" value="Unassembled WGS sequence"/>
</dbReference>
<evidence type="ECO:0000313" key="3">
    <source>
        <dbReference type="Proteomes" id="UP000279236"/>
    </source>
</evidence>
<evidence type="ECO:0000259" key="1">
    <source>
        <dbReference type="Pfam" id="PF09130"/>
    </source>
</evidence>
<proteinExistence type="predicted"/>
<keyword evidence="3" id="KW-1185">Reference proteome</keyword>
<dbReference type="RefSeq" id="XP_028476658.1">
    <property type="nucleotide sequence ID" value="XM_028622765.1"/>
</dbReference>
<dbReference type="Gene3D" id="3.40.50.720">
    <property type="entry name" value="NAD(P)-binding Rossmann-like Domain"/>
    <property type="match status" value="1"/>
</dbReference>
<organism evidence="2 3">
    <name type="scientific">Apiotrichum porosum</name>
    <dbReference type="NCBI Taxonomy" id="105984"/>
    <lineage>
        <taxon>Eukaryota</taxon>
        <taxon>Fungi</taxon>
        <taxon>Dikarya</taxon>
        <taxon>Basidiomycota</taxon>
        <taxon>Agaricomycotina</taxon>
        <taxon>Tremellomycetes</taxon>
        <taxon>Trichosporonales</taxon>
        <taxon>Trichosporonaceae</taxon>
        <taxon>Apiotrichum</taxon>
    </lineage>
</organism>
<dbReference type="SUPFAM" id="SSF51735">
    <property type="entry name" value="NAD(P)-binding Rossmann-fold domains"/>
    <property type="match status" value="1"/>
</dbReference>
<feature type="domain" description="Phosphogluconate dehydrogenase NAD-binding putative C-terminal" evidence="1">
    <location>
        <begin position="215"/>
        <end position="286"/>
    </location>
</feature>
<protein>
    <recommendedName>
        <fullName evidence="1">Phosphogluconate dehydrogenase NAD-binding putative C-terminal domain-containing protein</fullName>
    </recommendedName>
</protein>
<dbReference type="GeneID" id="39591938"/>
<dbReference type="SUPFAM" id="SSF48179">
    <property type="entry name" value="6-phosphogluconate dehydrogenase C-terminal domain-like"/>
    <property type="match status" value="1"/>
</dbReference>
<accession>A0A427XTZ9</accession>
<evidence type="ECO:0000313" key="2">
    <source>
        <dbReference type="EMBL" id="RSH82426.1"/>
    </source>
</evidence>
<dbReference type="OrthoDB" id="9988102at2759"/>
<dbReference type="InterPro" id="IPR008927">
    <property type="entry name" value="6-PGluconate_DH-like_C_sf"/>
</dbReference>
<dbReference type="AlphaFoldDB" id="A0A427XTZ9"/>
<name>A0A427XTZ9_9TREE</name>
<dbReference type="InterPro" id="IPR036291">
    <property type="entry name" value="NAD(P)-bd_dom_sf"/>
</dbReference>
<sequence>MASTIAILYPGAMGAALATVLHARNPSLRLLTSIAGRSASTLARAEAAGLENVSLATVVAESDIIFSILPPSAAVELATSVAALLAAHPRSSSSSGSASAPAAPVFVDANAVSPETLGRIGDILGETPLVDASIIGLPPRLADGYEPTLYLAADARWAAQLKYVGDALGGDRGLSKVKILADAGAGGASALKMCYGGLAKGTNGLAAITVLAANAHSPATAKAFMEELASSRADVLNSLSFTLNDMPSKAYRWVGEMEEISSFISSSLNSTDAGLTHLGLAAVFERLAADLRATGAAVGAAADGPVGDATEVDALKWFADESKEVLKAKGYEGKTAYGGKK</sequence>
<dbReference type="Pfam" id="PF09130">
    <property type="entry name" value="DUF1932"/>
    <property type="match status" value="1"/>
</dbReference>
<reference evidence="2 3" key="1">
    <citation type="submission" date="2018-11" db="EMBL/GenBank/DDBJ databases">
        <title>Genome sequence of Apiotrichum porosum DSM 27194.</title>
        <authorList>
            <person name="Aliyu H."/>
            <person name="Gorte O."/>
            <person name="Ochsenreither K."/>
        </authorList>
    </citation>
    <scope>NUCLEOTIDE SEQUENCE [LARGE SCALE GENOMIC DNA]</scope>
    <source>
        <strain evidence="2 3">DSM 27194</strain>
    </source>
</reference>
<dbReference type="InterPro" id="IPR015814">
    <property type="entry name" value="Pgluconate_DH_NAD-bd_C"/>
</dbReference>
<dbReference type="STRING" id="105984.A0A427XTZ9"/>
<dbReference type="EMBL" id="RSCE01000005">
    <property type="protein sequence ID" value="RSH82426.1"/>
    <property type="molecule type" value="Genomic_DNA"/>
</dbReference>
<comment type="caution">
    <text evidence="2">The sequence shown here is derived from an EMBL/GenBank/DDBJ whole genome shotgun (WGS) entry which is preliminary data.</text>
</comment>
<gene>
    <name evidence="2" type="ORF">EHS24_007395</name>
</gene>